<evidence type="ECO:0000313" key="2">
    <source>
        <dbReference type="Proteomes" id="UP000287756"/>
    </source>
</evidence>
<protein>
    <submittedName>
        <fullName evidence="1">Uncharacterized protein</fullName>
    </submittedName>
</protein>
<dbReference type="Proteomes" id="UP000287756">
    <property type="component" value="Chromosome"/>
</dbReference>
<name>A0A410MCI3_9BACI</name>
<evidence type="ECO:0000313" key="1">
    <source>
        <dbReference type="EMBL" id="QAS52410.1"/>
    </source>
</evidence>
<dbReference type="EMBL" id="CP026118">
    <property type="protein sequence ID" value="QAS52410.1"/>
    <property type="molecule type" value="Genomic_DNA"/>
</dbReference>
<dbReference type="KEGG" id="hli:HLI_09270"/>
<dbReference type="AlphaFoldDB" id="A0A410MCI3"/>
<accession>A0A410MCI3</accession>
<reference evidence="1 2" key="1">
    <citation type="submission" date="2018-01" db="EMBL/GenBank/DDBJ databases">
        <title>The whole genome sequencing and assembly of Halobacillus litoralis ERB031 strain.</title>
        <authorList>
            <person name="Lee S.-J."/>
            <person name="Park M.-K."/>
            <person name="Kim J.-Y."/>
            <person name="Lee Y.-J."/>
            <person name="Yi H."/>
            <person name="Bahn Y.-S."/>
            <person name="Kim J.F."/>
            <person name="Lee D.-W."/>
        </authorList>
    </citation>
    <scope>NUCLEOTIDE SEQUENCE [LARGE SCALE GENOMIC DNA]</scope>
    <source>
        <strain evidence="1 2">ERB 031</strain>
    </source>
</reference>
<proteinExistence type="predicted"/>
<sequence>MTKFIVKEVQEIRTEFEVEAPNAQEAINEFHIKKRSKNGSNSFGAYGSFETHITSNVKREVDEEQMKIYPITDQMEGTFNEPE</sequence>
<dbReference type="RefSeq" id="WP_128524696.1">
    <property type="nucleotide sequence ID" value="NZ_CP026118.1"/>
</dbReference>
<dbReference type="OrthoDB" id="9985422at2"/>
<organism evidence="1 2">
    <name type="scientific">Halobacillus litoralis</name>
    <dbReference type="NCBI Taxonomy" id="45668"/>
    <lineage>
        <taxon>Bacteria</taxon>
        <taxon>Bacillati</taxon>
        <taxon>Bacillota</taxon>
        <taxon>Bacilli</taxon>
        <taxon>Bacillales</taxon>
        <taxon>Bacillaceae</taxon>
        <taxon>Halobacillus</taxon>
    </lineage>
</organism>
<gene>
    <name evidence="1" type="ORF">HLI_09270</name>
</gene>